<sequence>MDLNVKKVKFMMAMEGLTIRALAEKSGVATPTLNLWLNHGTRPRLDKIGGLAKALGVPLTSIVIDED</sequence>
<dbReference type="GO" id="GO:0003677">
    <property type="term" value="F:DNA binding"/>
    <property type="evidence" value="ECO:0007669"/>
    <property type="project" value="InterPro"/>
</dbReference>
<dbReference type="SUPFAM" id="SSF47413">
    <property type="entry name" value="lambda repressor-like DNA-binding domains"/>
    <property type="match status" value="1"/>
</dbReference>
<dbReference type="Proteomes" id="UP000007887">
    <property type="component" value="Chromosome"/>
</dbReference>
<name>I0GU15_SELRL</name>
<reference evidence="2 3" key="1">
    <citation type="submission" date="2011-10" db="EMBL/GenBank/DDBJ databases">
        <title>Whole genome sequence of Selenomonas ruminantium subsp. lactilytica TAM6421.</title>
        <authorList>
            <person name="Oguchi A."/>
            <person name="Ankai A."/>
            <person name="Kaneko J."/>
            <person name="Yamada-Narita S."/>
            <person name="Fukui S."/>
            <person name="Takahashi M."/>
            <person name="Onodera T."/>
            <person name="Kojima S."/>
            <person name="Fushimi T."/>
            <person name="Abe N."/>
            <person name="Kamio Y."/>
            <person name="Yamazaki S."/>
            <person name="Fujita N."/>
        </authorList>
    </citation>
    <scope>NUCLEOTIDE SEQUENCE [LARGE SCALE GENOMIC DNA]</scope>
    <source>
        <strain evidence="3">NBRC 103574 / TAM6421</strain>
    </source>
</reference>
<accession>I0GU15</accession>
<dbReference type="OrthoDB" id="9812960at2"/>
<dbReference type="SMART" id="SM00530">
    <property type="entry name" value="HTH_XRE"/>
    <property type="match status" value="1"/>
</dbReference>
<dbReference type="RefSeq" id="WP_014425671.1">
    <property type="nucleotide sequence ID" value="NC_017068.1"/>
</dbReference>
<dbReference type="AlphaFoldDB" id="I0GU15"/>
<evidence type="ECO:0000313" key="2">
    <source>
        <dbReference type="EMBL" id="BAL84252.1"/>
    </source>
</evidence>
<dbReference type="CDD" id="cd00093">
    <property type="entry name" value="HTH_XRE"/>
    <property type="match status" value="1"/>
</dbReference>
<organism evidence="2 3">
    <name type="scientific">Selenomonas ruminantium subsp. lactilytica (strain NBRC 103574 / TAM6421)</name>
    <dbReference type="NCBI Taxonomy" id="927704"/>
    <lineage>
        <taxon>Bacteria</taxon>
        <taxon>Bacillati</taxon>
        <taxon>Bacillota</taxon>
        <taxon>Negativicutes</taxon>
        <taxon>Selenomonadales</taxon>
        <taxon>Selenomonadaceae</taxon>
        <taxon>Selenomonas</taxon>
    </lineage>
</organism>
<dbReference type="Pfam" id="PF01381">
    <property type="entry name" value="HTH_3"/>
    <property type="match status" value="1"/>
</dbReference>
<dbReference type="PROSITE" id="PS50943">
    <property type="entry name" value="HTH_CROC1"/>
    <property type="match status" value="1"/>
</dbReference>
<protein>
    <submittedName>
        <fullName evidence="2">Putative transcriptional regulator</fullName>
    </submittedName>
</protein>
<dbReference type="KEGG" id="sri:SELR_25440"/>
<dbReference type="PATRIC" id="fig|927704.6.peg.2628"/>
<dbReference type="Gene3D" id="1.10.260.40">
    <property type="entry name" value="lambda repressor-like DNA-binding domains"/>
    <property type="match status" value="1"/>
</dbReference>
<evidence type="ECO:0000259" key="1">
    <source>
        <dbReference type="PROSITE" id="PS50943"/>
    </source>
</evidence>
<gene>
    <name evidence="2" type="ordered locus">SELR_25440</name>
</gene>
<feature type="domain" description="HTH cro/C1-type" evidence="1">
    <location>
        <begin position="8"/>
        <end position="62"/>
    </location>
</feature>
<dbReference type="HOGENOM" id="CLU_2810016_0_0_9"/>
<dbReference type="InterPro" id="IPR010982">
    <property type="entry name" value="Lambda_DNA-bd_dom_sf"/>
</dbReference>
<evidence type="ECO:0000313" key="3">
    <source>
        <dbReference type="Proteomes" id="UP000007887"/>
    </source>
</evidence>
<dbReference type="InterPro" id="IPR001387">
    <property type="entry name" value="Cro/C1-type_HTH"/>
</dbReference>
<dbReference type="EMBL" id="AP012292">
    <property type="protein sequence ID" value="BAL84252.1"/>
    <property type="molecule type" value="Genomic_DNA"/>
</dbReference>
<proteinExistence type="predicted"/>